<evidence type="ECO:0000259" key="8">
    <source>
        <dbReference type="Pfam" id="PF21376"/>
    </source>
</evidence>
<dbReference type="OrthoDB" id="19623at2759"/>
<dbReference type="InterPro" id="IPR027417">
    <property type="entry name" value="P-loop_NTPase"/>
</dbReference>
<keyword evidence="5" id="KW-0256">Endoplasmic reticulum</keyword>
<dbReference type="KEGG" id="foc:113205856"/>
<dbReference type="GeneID" id="113205856"/>
<comment type="subcellular location">
    <subcellularLocation>
        <location evidence="1">Endoplasmic reticulum lumen</location>
    </subcellularLocation>
</comment>
<proteinExistence type="inferred from homology"/>
<feature type="domain" description="Torsin-1A C-terminal" evidence="8">
    <location>
        <begin position="310"/>
        <end position="365"/>
    </location>
</feature>
<evidence type="ECO:0000256" key="3">
    <source>
        <dbReference type="ARBA" id="ARBA00022729"/>
    </source>
</evidence>
<dbReference type="InterPro" id="IPR049337">
    <property type="entry name" value="TOR1A_C"/>
</dbReference>
<dbReference type="AlphaFoldDB" id="A0A9C6U812"/>
<dbReference type="InterPro" id="IPR010448">
    <property type="entry name" value="Torsin"/>
</dbReference>
<evidence type="ECO:0000313" key="10">
    <source>
        <dbReference type="RefSeq" id="XP_052125272.1"/>
    </source>
</evidence>
<evidence type="ECO:0000256" key="6">
    <source>
        <dbReference type="ARBA" id="ARBA00022840"/>
    </source>
</evidence>
<keyword evidence="4" id="KW-0547">Nucleotide-binding</keyword>
<accession>A0A9C6U812</accession>
<evidence type="ECO:0000256" key="7">
    <source>
        <dbReference type="ARBA" id="ARBA00023180"/>
    </source>
</evidence>
<evidence type="ECO:0000256" key="2">
    <source>
        <dbReference type="ARBA" id="ARBA00006235"/>
    </source>
</evidence>
<evidence type="ECO:0000256" key="4">
    <source>
        <dbReference type="ARBA" id="ARBA00022741"/>
    </source>
</evidence>
<sequence length="377" mass="42027">MTPFFATIIPYTLRTHCPLAKSSAALEVEMSSALLLMLCFLLVSFFGLSCSIEPVSTTFAVAGAIAAVGSYYDQSWCRLRECCDQYSVSTDASNITAFQDVLRSSVYGQHLMQDLVVRALKSHLSSTDPPKALTISFHGSTGCGKSFVSQFIAQSLFVKGMQSNFVRKFVGGIDFPDHSSSMVHLYKLHLQKEIKRIVEKCNRALFIFEDVQTMPPEVLDALNPFIDYHKEVDKVDYRKSIFVLLSNTGAKLINQKALELWSSGKQREDIKLSDFENMIRTGAFNEPGGLQKSGAISHALIDIHVPFLPLEEKHVRMCIRAAFKKYGYDSPPDNLVQEILDDLTFMPEGQELFSSSGCKRVEAKVGSSVHGRAFIKF</sequence>
<gene>
    <name evidence="10" type="primary">LOC113205856</name>
</gene>
<keyword evidence="7" id="KW-0325">Glycoprotein</keyword>
<reference evidence="10" key="1">
    <citation type="submission" date="2025-08" db="UniProtKB">
        <authorList>
            <consortium name="RefSeq"/>
        </authorList>
    </citation>
    <scope>IDENTIFICATION</scope>
    <source>
        <tissue evidence="10">Whole organism</tissue>
    </source>
</reference>
<dbReference type="SUPFAM" id="SSF52540">
    <property type="entry name" value="P-loop containing nucleoside triphosphate hydrolases"/>
    <property type="match status" value="1"/>
</dbReference>
<keyword evidence="6" id="KW-0067">ATP-binding</keyword>
<dbReference type="CDD" id="cd00009">
    <property type="entry name" value="AAA"/>
    <property type="match status" value="1"/>
</dbReference>
<organism evidence="9 10">
    <name type="scientific">Frankliniella occidentalis</name>
    <name type="common">Western flower thrips</name>
    <name type="synonym">Euthrips occidentalis</name>
    <dbReference type="NCBI Taxonomy" id="133901"/>
    <lineage>
        <taxon>Eukaryota</taxon>
        <taxon>Metazoa</taxon>
        <taxon>Ecdysozoa</taxon>
        <taxon>Arthropoda</taxon>
        <taxon>Hexapoda</taxon>
        <taxon>Insecta</taxon>
        <taxon>Pterygota</taxon>
        <taxon>Neoptera</taxon>
        <taxon>Paraneoptera</taxon>
        <taxon>Thysanoptera</taxon>
        <taxon>Terebrantia</taxon>
        <taxon>Thripoidea</taxon>
        <taxon>Thripidae</taxon>
        <taxon>Frankliniella</taxon>
    </lineage>
</organism>
<evidence type="ECO:0000313" key="9">
    <source>
        <dbReference type="Proteomes" id="UP000504606"/>
    </source>
</evidence>
<dbReference type="Gene3D" id="3.40.50.300">
    <property type="entry name" value="P-loop containing nucleotide triphosphate hydrolases"/>
    <property type="match status" value="1"/>
</dbReference>
<keyword evidence="3" id="KW-0732">Signal</keyword>
<name>A0A9C6U812_FRAOC</name>
<dbReference type="Pfam" id="PF21376">
    <property type="entry name" value="TOR1A_C"/>
    <property type="match status" value="1"/>
</dbReference>
<dbReference type="PANTHER" id="PTHR10760:SF2">
    <property type="entry name" value="LD13476P-RELATED"/>
    <property type="match status" value="1"/>
</dbReference>
<dbReference type="InterPro" id="IPR001270">
    <property type="entry name" value="ClpA/B"/>
</dbReference>
<evidence type="ECO:0000256" key="5">
    <source>
        <dbReference type="ARBA" id="ARBA00022824"/>
    </source>
</evidence>
<dbReference type="GO" id="GO:0016887">
    <property type="term" value="F:ATP hydrolysis activity"/>
    <property type="evidence" value="ECO:0007669"/>
    <property type="project" value="InterPro"/>
</dbReference>
<dbReference type="GO" id="GO:0071218">
    <property type="term" value="P:cellular response to misfolded protein"/>
    <property type="evidence" value="ECO:0007669"/>
    <property type="project" value="TreeGrafter"/>
</dbReference>
<dbReference type="Proteomes" id="UP000504606">
    <property type="component" value="Unplaced"/>
</dbReference>
<dbReference type="PRINTS" id="PR00300">
    <property type="entry name" value="CLPPROTEASEA"/>
</dbReference>
<evidence type="ECO:0000256" key="1">
    <source>
        <dbReference type="ARBA" id="ARBA00004319"/>
    </source>
</evidence>
<dbReference type="Pfam" id="PF06309">
    <property type="entry name" value="Torsin"/>
    <property type="match status" value="1"/>
</dbReference>
<comment type="similarity">
    <text evidence="2">Belongs to the ClpA/ClpB family. Torsin subfamily.</text>
</comment>
<dbReference type="GO" id="GO:0005524">
    <property type="term" value="F:ATP binding"/>
    <property type="evidence" value="ECO:0007669"/>
    <property type="project" value="UniProtKB-KW"/>
</dbReference>
<dbReference type="PANTHER" id="PTHR10760">
    <property type="entry name" value="TORSIN"/>
    <property type="match status" value="1"/>
</dbReference>
<dbReference type="RefSeq" id="XP_052125272.1">
    <property type="nucleotide sequence ID" value="XM_052269312.1"/>
</dbReference>
<protein>
    <submittedName>
        <fullName evidence="10">Torsin-1A-like isoform X1</fullName>
    </submittedName>
</protein>
<dbReference type="FunFam" id="3.40.50.300:FF:002276">
    <property type="entry name" value="Torsin, putative"/>
    <property type="match status" value="1"/>
</dbReference>
<keyword evidence="9" id="KW-1185">Reference proteome</keyword>
<dbReference type="GO" id="GO:0005788">
    <property type="term" value="C:endoplasmic reticulum lumen"/>
    <property type="evidence" value="ECO:0007669"/>
    <property type="project" value="UniProtKB-SubCell"/>
</dbReference>